<feature type="region of interest" description="Disordered" evidence="1">
    <location>
        <begin position="1"/>
        <end position="228"/>
    </location>
</feature>
<feature type="region of interest" description="Disordered" evidence="1">
    <location>
        <begin position="266"/>
        <end position="299"/>
    </location>
</feature>
<feature type="compositionally biased region" description="Basic and acidic residues" evidence="1">
    <location>
        <begin position="49"/>
        <end position="63"/>
    </location>
</feature>
<feature type="compositionally biased region" description="Low complexity" evidence="1">
    <location>
        <begin position="177"/>
        <end position="188"/>
    </location>
</feature>
<feature type="compositionally biased region" description="Low complexity" evidence="1">
    <location>
        <begin position="117"/>
        <end position="129"/>
    </location>
</feature>
<accession>A0A939TU41</accession>
<name>A0A939TU41_9MICO</name>
<reference evidence="2" key="1">
    <citation type="submission" date="2021-03" db="EMBL/GenBank/DDBJ databases">
        <title>Microbacterium sp. nov., a novel actinobacterium isolated from cow dung.</title>
        <authorList>
            <person name="Zhang L."/>
        </authorList>
    </citation>
    <scope>NUCLEOTIDE SEQUENCE</scope>
    <source>
        <strain evidence="2">NEAU-LLB</strain>
    </source>
</reference>
<evidence type="ECO:0000256" key="1">
    <source>
        <dbReference type="SAM" id="MobiDB-lite"/>
    </source>
</evidence>
<gene>
    <name evidence="2" type="ORF">J5V96_08880</name>
</gene>
<proteinExistence type="predicted"/>
<dbReference type="AlphaFoldDB" id="A0A939TU41"/>
<dbReference type="EMBL" id="JAGFOA010000003">
    <property type="protein sequence ID" value="MBO3663629.1"/>
    <property type="molecule type" value="Genomic_DNA"/>
</dbReference>
<feature type="compositionally biased region" description="Polar residues" evidence="1">
    <location>
        <begin position="216"/>
        <end position="228"/>
    </location>
</feature>
<organism evidence="2 3">
    <name type="scientific">Microbacterium stercoris</name>
    <dbReference type="NCBI Taxonomy" id="2820289"/>
    <lineage>
        <taxon>Bacteria</taxon>
        <taxon>Bacillati</taxon>
        <taxon>Actinomycetota</taxon>
        <taxon>Actinomycetes</taxon>
        <taxon>Micrococcales</taxon>
        <taxon>Microbacteriaceae</taxon>
        <taxon>Microbacterium</taxon>
    </lineage>
</organism>
<evidence type="ECO:0000313" key="3">
    <source>
        <dbReference type="Proteomes" id="UP000680132"/>
    </source>
</evidence>
<comment type="caution">
    <text evidence="2">The sequence shown here is derived from an EMBL/GenBank/DDBJ whole genome shotgun (WGS) entry which is preliminary data.</text>
</comment>
<keyword evidence="3" id="KW-1185">Reference proteome</keyword>
<evidence type="ECO:0000313" key="2">
    <source>
        <dbReference type="EMBL" id="MBO3663629.1"/>
    </source>
</evidence>
<protein>
    <submittedName>
        <fullName evidence="2">Uncharacterized protein</fullName>
    </submittedName>
</protein>
<dbReference type="Proteomes" id="UP000680132">
    <property type="component" value="Unassembled WGS sequence"/>
</dbReference>
<dbReference type="RefSeq" id="WP_208502909.1">
    <property type="nucleotide sequence ID" value="NZ_JAGFOA010000003.1"/>
</dbReference>
<sequence>MTTNESSPDRIAGKAPGPGDVIYNGHNTETLPFSAEPFRPAEAVEAIDPDPKRPSGTEGRGHGIETIVPTADARAEHGAGFFEQEEPVEAKPDPVGHGVLGDPPSAHTVPAGREGVDSGPVDSVSVEGGASPDVEANSQNDIAGVGPRDAGDVSTGGDAPTDPVAREDLPAPDTSNAAGDAGTDPAATREAPTAHDSADPDIPGVPDAIGPGGNGLQTEPLQDQNDTTLNEQEQGIVVQVQGDLQTGRAPEGQARELLAQRLTQAGLDASPENLDRLLRQIGSSDAPTDIDEAQPGADR</sequence>